<dbReference type="AlphaFoldDB" id="A0ABD1S659"/>
<keyword evidence="1" id="KW-0723">Serine/threonine-protein kinase</keyword>
<dbReference type="PANTHER" id="PTHR27002">
    <property type="entry name" value="RECEPTOR-LIKE SERINE/THREONINE-PROTEIN KINASE SD1-8"/>
    <property type="match status" value="1"/>
</dbReference>
<evidence type="ECO:0000259" key="7">
    <source>
        <dbReference type="PROSITE" id="PS50011"/>
    </source>
</evidence>
<keyword evidence="6" id="KW-0812">Transmembrane</keyword>
<dbReference type="Proteomes" id="UP001604277">
    <property type="component" value="Unassembled WGS sequence"/>
</dbReference>
<keyword evidence="4" id="KW-0418">Kinase</keyword>
<organism evidence="8 9">
    <name type="scientific">Forsythia ovata</name>
    <dbReference type="NCBI Taxonomy" id="205694"/>
    <lineage>
        <taxon>Eukaryota</taxon>
        <taxon>Viridiplantae</taxon>
        <taxon>Streptophyta</taxon>
        <taxon>Embryophyta</taxon>
        <taxon>Tracheophyta</taxon>
        <taxon>Spermatophyta</taxon>
        <taxon>Magnoliopsida</taxon>
        <taxon>eudicotyledons</taxon>
        <taxon>Gunneridae</taxon>
        <taxon>Pentapetalae</taxon>
        <taxon>asterids</taxon>
        <taxon>lamiids</taxon>
        <taxon>Lamiales</taxon>
        <taxon>Oleaceae</taxon>
        <taxon>Forsythieae</taxon>
        <taxon>Forsythia</taxon>
    </lineage>
</organism>
<evidence type="ECO:0000256" key="4">
    <source>
        <dbReference type="ARBA" id="ARBA00022777"/>
    </source>
</evidence>
<name>A0ABD1S659_9LAMI</name>
<proteinExistence type="predicted"/>
<dbReference type="GO" id="GO:0004674">
    <property type="term" value="F:protein serine/threonine kinase activity"/>
    <property type="evidence" value="ECO:0007669"/>
    <property type="project" value="UniProtKB-KW"/>
</dbReference>
<dbReference type="InterPro" id="IPR011009">
    <property type="entry name" value="Kinase-like_dom_sf"/>
</dbReference>
<dbReference type="SUPFAM" id="SSF56112">
    <property type="entry name" value="Protein kinase-like (PK-like)"/>
    <property type="match status" value="1"/>
</dbReference>
<accession>A0ABD1S659</accession>
<dbReference type="InterPro" id="IPR000719">
    <property type="entry name" value="Prot_kinase_dom"/>
</dbReference>
<keyword evidence="5" id="KW-0067">ATP-binding</keyword>
<reference evidence="9" key="1">
    <citation type="submission" date="2024-07" db="EMBL/GenBank/DDBJ databases">
        <title>Two chromosome-level genome assemblies of Korean endemic species Abeliophyllum distichum and Forsythia ovata (Oleaceae).</title>
        <authorList>
            <person name="Jang H."/>
        </authorList>
    </citation>
    <scope>NUCLEOTIDE SEQUENCE [LARGE SCALE GENOMIC DNA]</scope>
</reference>
<comment type="caution">
    <text evidence="8">The sequence shown here is derived from an EMBL/GenBank/DDBJ whole genome shotgun (WGS) entry which is preliminary data.</text>
</comment>
<evidence type="ECO:0000313" key="8">
    <source>
        <dbReference type="EMBL" id="KAL2496236.1"/>
    </source>
</evidence>
<dbReference type="Gene3D" id="1.10.510.10">
    <property type="entry name" value="Transferase(Phosphotransferase) domain 1"/>
    <property type="match status" value="1"/>
</dbReference>
<evidence type="ECO:0000256" key="1">
    <source>
        <dbReference type="ARBA" id="ARBA00022527"/>
    </source>
</evidence>
<sequence>MSPEYAVHGRFSVKSDVFSFGVLVLEIVSGKRNSGFSRGDQHLNLLGHAWTLYKEGRSLELVDAYLCDSANLPEVQRLIHVGLLCVQQRPDDRPSMTTVIAMLSNEGMLPQANQPGFFTEGDVFVIEALFFSFIKEEVIFLAIPFCAVLLSPFLATLFTLESDFFNECSLICGHKRICDPN</sequence>
<dbReference type="PANTHER" id="PTHR27002:SF851">
    <property type="entry name" value="G-TYPE LECTIN S-RECEPTOR-LIKE SERINE_THREONINE-PROTEIN KINASE SD1-1"/>
    <property type="match status" value="1"/>
</dbReference>
<keyword evidence="9" id="KW-1185">Reference proteome</keyword>
<evidence type="ECO:0000256" key="3">
    <source>
        <dbReference type="ARBA" id="ARBA00022741"/>
    </source>
</evidence>
<evidence type="ECO:0000256" key="6">
    <source>
        <dbReference type="SAM" id="Phobius"/>
    </source>
</evidence>
<dbReference type="EMBL" id="JBFOLJ010000011">
    <property type="protein sequence ID" value="KAL2496236.1"/>
    <property type="molecule type" value="Genomic_DNA"/>
</dbReference>
<protein>
    <submittedName>
        <fullName evidence="8">G-type lectin S-receptor-like serine/threonine-protein kinase SD1-1</fullName>
    </submittedName>
</protein>
<dbReference type="Pfam" id="PF07714">
    <property type="entry name" value="PK_Tyr_Ser-Thr"/>
    <property type="match status" value="1"/>
</dbReference>
<dbReference type="PROSITE" id="PS50011">
    <property type="entry name" value="PROTEIN_KINASE_DOM"/>
    <property type="match status" value="1"/>
</dbReference>
<gene>
    <name evidence="8" type="ORF">Fot_39993</name>
</gene>
<evidence type="ECO:0000313" key="9">
    <source>
        <dbReference type="Proteomes" id="UP001604277"/>
    </source>
</evidence>
<keyword evidence="2" id="KW-0808">Transferase</keyword>
<dbReference type="InterPro" id="IPR001245">
    <property type="entry name" value="Ser-Thr/Tyr_kinase_cat_dom"/>
</dbReference>
<feature type="domain" description="Protein kinase" evidence="7">
    <location>
        <begin position="1"/>
        <end position="109"/>
    </location>
</feature>
<dbReference type="GO" id="GO:0005524">
    <property type="term" value="F:ATP binding"/>
    <property type="evidence" value="ECO:0007669"/>
    <property type="project" value="UniProtKB-KW"/>
</dbReference>
<evidence type="ECO:0000256" key="2">
    <source>
        <dbReference type="ARBA" id="ARBA00022679"/>
    </source>
</evidence>
<keyword evidence="6" id="KW-1133">Transmembrane helix</keyword>
<feature type="transmembrane region" description="Helical" evidence="6">
    <location>
        <begin position="138"/>
        <end position="160"/>
    </location>
</feature>
<keyword evidence="6" id="KW-0472">Membrane</keyword>
<evidence type="ECO:0000256" key="5">
    <source>
        <dbReference type="ARBA" id="ARBA00022840"/>
    </source>
</evidence>
<keyword evidence="3" id="KW-0547">Nucleotide-binding</keyword>